<name>A0A7X0MIR7_9SPHI</name>
<dbReference type="AlphaFoldDB" id="A0A7X0MIR7"/>
<proteinExistence type="predicted"/>
<reference evidence="1 2" key="1">
    <citation type="submission" date="2020-08" db="EMBL/GenBank/DDBJ databases">
        <title>Genomic Encyclopedia of Type Strains, Phase IV (KMG-V): Genome sequencing to study the core and pangenomes of soil and plant-associated prokaryotes.</title>
        <authorList>
            <person name="Whitman W."/>
        </authorList>
    </citation>
    <scope>NUCLEOTIDE SEQUENCE [LARGE SCALE GENOMIC DNA]</scope>
    <source>
        <strain evidence="1 2">M2T3</strain>
    </source>
</reference>
<gene>
    <name evidence="1" type="ORF">HDF25_002846</name>
</gene>
<organism evidence="1 2">
    <name type="scientific">Pedobacter cryoconitis</name>
    <dbReference type="NCBI Taxonomy" id="188932"/>
    <lineage>
        <taxon>Bacteria</taxon>
        <taxon>Pseudomonadati</taxon>
        <taxon>Bacteroidota</taxon>
        <taxon>Sphingobacteriia</taxon>
        <taxon>Sphingobacteriales</taxon>
        <taxon>Sphingobacteriaceae</taxon>
        <taxon>Pedobacter</taxon>
    </lineage>
</organism>
<evidence type="ECO:0000313" key="2">
    <source>
        <dbReference type="Proteomes" id="UP000521017"/>
    </source>
</evidence>
<dbReference type="Proteomes" id="UP000521017">
    <property type="component" value="Unassembled WGS sequence"/>
</dbReference>
<accession>A0A7X0MIR7</accession>
<protein>
    <submittedName>
        <fullName evidence="1">Uncharacterized protein</fullName>
    </submittedName>
</protein>
<dbReference type="EMBL" id="JACHCC010000007">
    <property type="protein sequence ID" value="MBB6500687.1"/>
    <property type="molecule type" value="Genomic_DNA"/>
</dbReference>
<comment type="caution">
    <text evidence="1">The sequence shown here is derived from an EMBL/GenBank/DDBJ whole genome shotgun (WGS) entry which is preliminary data.</text>
</comment>
<sequence>MRKTIFNSVYLNTKSLIILAGCSKSRYGIIDGVGYTISPVEESKNLYLEAKEFSFHTHSGRYF</sequence>
<evidence type="ECO:0000313" key="1">
    <source>
        <dbReference type="EMBL" id="MBB6500687.1"/>
    </source>
</evidence>